<protein>
    <submittedName>
        <fullName evidence="2">Uncharacterized protein</fullName>
    </submittedName>
</protein>
<dbReference type="Proteomes" id="UP000799750">
    <property type="component" value="Unassembled WGS sequence"/>
</dbReference>
<evidence type="ECO:0000313" key="3">
    <source>
        <dbReference type="Proteomes" id="UP000799750"/>
    </source>
</evidence>
<proteinExistence type="predicted"/>
<dbReference type="PANTHER" id="PTHR40466">
    <property type="entry name" value="EXPRESSED PROTEIN"/>
    <property type="match status" value="1"/>
</dbReference>
<dbReference type="EMBL" id="MU004200">
    <property type="protein sequence ID" value="KAF2488865.1"/>
    <property type="molecule type" value="Genomic_DNA"/>
</dbReference>
<feature type="region of interest" description="Disordered" evidence="1">
    <location>
        <begin position="71"/>
        <end position="118"/>
    </location>
</feature>
<name>A0A6A6Q981_9PEZI</name>
<accession>A0A6A6Q981</accession>
<reference evidence="2" key="1">
    <citation type="journal article" date="2020" name="Stud. Mycol.">
        <title>101 Dothideomycetes genomes: a test case for predicting lifestyles and emergence of pathogens.</title>
        <authorList>
            <person name="Haridas S."/>
            <person name="Albert R."/>
            <person name="Binder M."/>
            <person name="Bloem J."/>
            <person name="Labutti K."/>
            <person name="Salamov A."/>
            <person name="Andreopoulos B."/>
            <person name="Baker S."/>
            <person name="Barry K."/>
            <person name="Bills G."/>
            <person name="Bluhm B."/>
            <person name="Cannon C."/>
            <person name="Castanera R."/>
            <person name="Culley D."/>
            <person name="Daum C."/>
            <person name="Ezra D."/>
            <person name="Gonzalez J."/>
            <person name="Henrissat B."/>
            <person name="Kuo A."/>
            <person name="Liang C."/>
            <person name="Lipzen A."/>
            <person name="Lutzoni F."/>
            <person name="Magnuson J."/>
            <person name="Mondo S."/>
            <person name="Nolan M."/>
            <person name="Ohm R."/>
            <person name="Pangilinan J."/>
            <person name="Park H.-J."/>
            <person name="Ramirez L."/>
            <person name="Alfaro M."/>
            <person name="Sun H."/>
            <person name="Tritt A."/>
            <person name="Yoshinaga Y."/>
            <person name="Zwiers L.-H."/>
            <person name="Turgeon B."/>
            <person name="Goodwin S."/>
            <person name="Spatafora J."/>
            <person name="Crous P."/>
            <person name="Grigoriev I."/>
        </authorList>
    </citation>
    <scope>NUCLEOTIDE SEQUENCE</scope>
    <source>
        <strain evidence="2">CBS 269.34</strain>
    </source>
</reference>
<evidence type="ECO:0000256" key="1">
    <source>
        <dbReference type="SAM" id="MobiDB-lite"/>
    </source>
</evidence>
<gene>
    <name evidence="2" type="ORF">BU16DRAFT_553632</name>
</gene>
<dbReference type="InterPro" id="IPR039965">
    <property type="entry name" value="C3H7.08c"/>
</dbReference>
<feature type="compositionally biased region" description="Basic and acidic residues" evidence="1">
    <location>
        <begin position="100"/>
        <end position="110"/>
    </location>
</feature>
<dbReference type="OrthoDB" id="3141857at2759"/>
<keyword evidence="3" id="KW-1185">Reference proteome</keyword>
<evidence type="ECO:0000313" key="2">
    <source>
        <dbReference type="EMBL" id="KAF2488865.1"/>
    </source>
</evidence>
<dbReference type="PANTHER" id="PTHR40466:SF1">
    <property type="entry name" value="FUNGAL PROTEIN"/>
    <property type="match status" value="1"/>
</dbReference>
<dbReference type="AlphaFoldDB" id="A0A6A6Q981"/>
<sequence>MSSIIGRSAFRASGRLLQSTEAAVNAGERQKGKDALKAGAKRDPELLILLGVMSGAAGLVGWHFSRSPTSATSEASVAKVEHSEPWKESGGATAYQYHPGGDRNAPKKDAPSPLNSVIIPNVNLPKELHDTFNKWGKDDY</sequence>
<organism evidence="2 3">
    <name type="scientific">Lophium mytilinum</name>
    <dbReference type="NCBI Taxonomy" id="390894"/>
    <lineage>
        <taxon>Eukaryota</taxon>
        <taxon>Fungi</taxon>
        <taxon>Dikarya</taxon>
        <taxon>Ascomycota</taxon>
        <taxon>Pezizomycotina</taxon>
        <taxon>Dothideomycetes</taxon>
        <taxon>Pleosporomycetidae</taxon>
        <taxon>Mytilinidiales</taxon>
        <taxon>Mytilinidiaceae</taxon>
        <taxon>Lophium</taxon>
    </lineage>
</organism>